<keyword evidence="2" id="KW-0413">Isomerase</keyword>
<accession>A0A1Y1U6F1</accession>
<dbReference type="GO" id="GO:0016853">
    <property type="term" value="F:isomerase activity"/>
    <property type="evidence" value="ECO:0007669"/>
    <property type="project" value="UniProtKB-KW"/>
</dbReference>
<evidence type="ECO:0000256" key="2">
    <source>
        <dbReference type="ARBA" id="ARBA00023235"/>
    </source>
</evidence>
<evidence type="ECO:0000313" key="4">
    <source>
        <dbReference type="Proteomes" id="UP000193218"/>
    </source>
</evidence>
<dbReference type="OrthoDB" id="75169at2759"/>
<comment type="caution">
    <text evidence="3">The sequence shown here is derived from an EMBL/GenBank/DDBJ whole genome shotgun (WGS) entry which is preliminary data.</text>
</comment>
<dbReference type="GeneID" id="33559047"/>
<dbReference type="Proteomes" id="UP000193218">
    <property type="component" value="Unassembled WGS sequence"/>
</dbReference>
<name>A0A1Y1U6F1_9TREE</name>
<dbReference type="EMBL" id="NBSH01000019">
    <property type="protein sequence ID" value="ORX33609.1"/>
    <property type="molecule type" value="Genomic_DNA"/>
</dbReference>
<keyword evidence="4" id="KW-1185">Reference proteome</keyword>
<dbReference type="InterPro" id="IPR003719">
    <property type="entry name" value="Phenazine_PhzF-like"/>
</dbReference>
<evidence type="ECO:0008006" key="5">
    <source>
        <dbReference type="Google" id="ProtNLM"/>
    </source>
</evidence>
<evidence type="ECO:0000313" key="3">
    <source>
        <dbReference type="EMBL" id="ORX33609.1"/>
    </source>
</evidence>
<organism evidence="3 4">
    <name type="scientific">Kockovaella imperatae</name>
    <dbReference type="NCBI Taxonomy" id="4999"/>
    <lineage>
        <taxon>Eukaryota</taxon>
        <taxon>Fungi</taxon>
        <taxon>Dikarya</taxon>
        <taxon>Basidiomycota</taxon>
        <taxon>Agaricomycotina</taxon>
        <taxon>Tremellomycetes</taxon>
        <taxon>Tremellales</taxon>
        <taxon>Cuniculitremaceae</taxon>
        <taxon>Kockovaella</taxon>
    </lineage>
</organism>
<evidence type="ECO:0000256" key="1">
    <source>
        <dbReference type="ARBA" id="ARBA00008270"/>
    </source>
</evidence>
<dbReference type="STRING" id="4999.A0A1Y1U6F1"/>
<protein>
    <recommendedName>
        <fullName evidence="5">Diaminopimelate epimerase-like protein</fullName>
    </recommendedName>
</protein>
<dbReference type="SUPFAM" id="SSF54506">
    <property type="entry name" value="Diaminopimelate epimerase-like"/>
    <property type="match status" value="1"/>
</dbReference>
<dbReference type="GO" id="GO:0005737">
    <property type="term" value="C:cytoplasm"/>
    <property type="evidence" value="ECO:0007669"/>
    <property type="project" value="TreeGrafter"/>
</dbReference>
<sequence length="321" mass="34559">MPPVKYELIHAFVPSGSNPSLSGNPAAVLQLSRSNDPSCSLASAIPTSQGSLKSLFPPDEHLHNIAKELDLPMTSFVIPLNAPNTFALRWFYSGGEAPMCGHGTVAAAHQLLSQGTKSPITLHTVNAVLQAEQTVNGIKIQLPADTQFDDAPQDTEHIMKKIFNGGDVKPRKVSVIGAYSMIELDSEVDMQNLKIDFEALKQAKTPTPNLRIFQIAPPPSSETGPHLRSRVFNYYPSGEFAEDAATGSAHAAIIPLVLTSRLSALISCHPDLKSQDPVRVLRIRQCSERGGEMVATWDDEAGVVMLEGNAIHISQGEVNLG</sequence>
<dbReference type="RefSeq" id="XP_021867928.1">
    <property type="nucleotide sequence ID" value="XM_022017238.1"/>
</dbReference>
<dbReference type="PANTHER" id="PTHR13774:SF17">
    <property type="entry name" value="PHENAZINE BIOSYNTHESIS-LIKE DOMAIN-CONTAINING PROTEIN"/>
    <property type="match status" value="1"/>
</dbReference>
<reference evidence="3 4" key="1">
    <citation type="submission" date="2017-03" db="EMBL/GenBank/DDBJ databases">
        <title>Widespread Adenine N6-methylation of Active Genes in Fungi.</title>
        <authorList>
            <consortium name="DOE Joint Genome Institute"/>
            <person name="Mondo S.J."/>
            <person name="Dannebaum R.O."/>
            <person name="Kuo R.C."/>
            <person name="Louie K.B."/>
            <person name="Bewick A.J."/>
            <person name="Labutti K."/>
            <person name="Haridas S."/>
            <person name="Kuo A."/>
            <person name="Salamov A."/>
            <person name="Ahrendt S.R."/>
            <person name="Lau R."/>
            <person name="Bowen B.P."/>
            <person name="Lipzen A."/>
            <person name="Sullivan W."/>
            <person name="Andreopoulos W.B."/>
            <person name="Clum A."/>
            <person name="Lindquist E."/>
            <person name="Daum C."/>
            <person name="Northen T.R."/>
            <person name="Ramamoorthy G."/>
            <person name="Schmitz R.J."/>
            <person name="Gryganskyi A."/>
            <person name="Culley D."/>
            <person name="Magnuson J."/>
            <person name="James T.Y."/>
            <person name="O'Malley M.A."/>
            <person name="Stajich J.E."/>
            <person name="Spatafora J.W."/>
            <person name="Visel A."/>
            <person name="Grigoriev I.V."/>
        </authorList>
    </citation>
    <scope>NUCLEOTIDE SEQUENCE [LARGE SCALE GENOMIC DNA]</scope>
    <source>
        <strain evidence="3 4">NRRL Y-17943</strain>
    </source>
</reference>
<dbReference type="AlphaFoldDB" id="A0A1Y1U6F1"/>
<dbReference type="Gene3D" id="3.10.310.10">
    <property type="entry name" value="Diaminopimelate Epimerase, Chain A, domain 1"/>
    <property type="match status" value="2"/>
</dbReference>
<proteinExistence type="inferred from homology"/>
<dbReference type="InParanoid" id="A0A1Y1U6F1"/>
<dbReference type="Pfam" id="PF02567">
    <property type="entry name" value="PhzC-PhzF"/>
    <property type="match status" value="1"/>
</dbReference>
<comment type="similarity">
    <text evidence="1">Belongs to the PhzF family.</text>
</comment>
<dbReference type="PANTHER" id="PTHR13774">
    <property type="entry name" value="PHENAZINE BIOSYNTHESIS PROTEIN"/>
    <property type="match status" value="1"/>
</dbReference>
<gene>
    <name evidence="3" type="ORF">BD324DRAFT_639512</name>
</gene>